<evidence type="ECO:0000256" key="5">
    <source>
        <dbReference type="ARBA" id="ARBA00023136"/>
    </source>
</evidence>
<dbReference type="Gramene" id="rna3216">
    <property type="protein sequence ID" value="RHN79426.1"/>
    <property type="gene ID" value="gene3216"/>
</dbReference>
<evidence type="ECO:0000313" key="8">
    <source>
        <dbReference type="EMBL" id="RHN79426.1"/>
    </source>
</evidence>
<keyword evidence="4 6" id="KW-1133">Transmembrane helix</keyword>
<comment type="subcellular location">
    <subcellularLocation>
        <location evidence="1 6">Membrane</location>
        <topology evidence="1 6">Multi-pass membrane protein</topology>
    </subcellularLocation>
</comment>
<evidence type="ECO:0000256" key="6">
    <source>
        <dbReference type="RuleBase" id="RU363077"/>
    </source>
</evidence>
<feature type="transmembrane region" description="Helical" evidence="6">
    <location>
        <begin position="221"/>
        <end position="242"/>
    </location>
</feature>
<dbReference type="GO" id="GO:0016020">
    <property type="term" value="C:membrane"/>
    <property type="evidence" value="ECO:0007669"/>
    <property type="project" value="UniProtKB-SubCell"/>
</dbReference>
<evidence type="ECO:0000256" key="3">
    <source>
        <dbReference type="ARBA" id="ARBA00022692"/>
    </source>
</evidence>
<feature type="domain" description="EamA" evidence="7">
    <location>
        <begin position="20"/>
        <end position="160"/>
    </location>
</feature>
<dbReference type="PANTHER" id="PTHR31218">
    <property type="entry name" value="WAT1-RELATED PROTEIN"/>
    <property type="match status" value="1"/>
</dbReference>
<evidence type="ECO:0000256" key="4">
    <source>
        <dbReference type="ARBA" id="ARBA00022989"/>
    </source>
</evidence>
<dbReference type="Pfam" id="PF00892">
    <property type="entry name" value="EamA"/>
    <property type="match status" value="1"/>
</dbReference>
<sequence>MAELTFCQKVNACCKFYKSYFLMFGIQLGSAGMFVITMTAFNKGMSHYVFVVYRNTIATIALAPLAYFLERNIRPKMTVRVFSEIMALAFVEVTLGQCFSFLGMKLTSASFASAVMNSVPSITFLLALIFQLEGMKIKEIACQGKVIGTMVSLGGALLMVLYKGPVLGSSAATQMHQPENVNDPTGAHWLLGALFLVIGCVGISAFYILQATSLRKYPANMSLATWVCFVGALQSTVVTIVMERKHPETWSLGLDSRLFAPVYAVSNN</sequence>
<gene>
    <name evidence="8" type="ORF">MtrunA17_Chr1g0177221</name>
</gene>
<keyword evidence="5 6" id="KW-0472">Membrane</keyword>
<feature type="transmembrane region" description="Helical" evidence="6">
    <location>
        <begin position="187"/>
        <end position="209"/>
    </location>
</feature>
<reference evidence="8" key="1">
    <citation type="journal article" date="2018" name="Nat. Plants">
        <title>Whole-genome landscape of Medicago truncatula symbiotic genes.</title>
        <authorList>
            <person name="Pecrix Y."/>
            <person name="Gamas P."/>
            <person name="Carrere S."/>
        </authorList>
    </citation>
    <scope>NUCLEOTIDE SEQUENCE</scope>
    <source>
        <tissue evidence="8">Leaves</tissue>
    </source>
</reference>
<accession>A0A396JMD1</accession>
<evidence type="ECO:0000256" key="1">
    <source>
        <dbReference type="ARBA" id="ARBA00004141"/>
    </source>
</evidence>
<comment type="caution">
    <text evidence="8">The sequence shown here is derived from an EMBL/GenBank/DDBJ whole genome shotgun (WGS) entry which is preliminary data.</text>
</comment>
<dbReference type="SUPFAM" id="SSF103481">
    <property type="entry name" value="Multidrug resistance efflux transporter EmrE"/>
    <property type="match status" value="1"/>
</dbReference>
<dbReference type="AlphaFoldDB" id="A0A396JMD1"/>
<feature type="transmembrane region" description="Helical" evidence="6">
    <location>
        <begin position="47"/>
        <end position="69"/>
    </location>
</feature>
<feature type="transmembrane region" description="Helical" evidence="6">
    <location>
        <begin position="20"/>
        <end position="41"/>
    </location>
</feature>
<evidence type="ECO:0000259" key="7">
    <source>
        <dbReference type="Pfam" id="PF00892"/>
    </source>
</evidence>
<comment type="similarity">
    <text evidence="2 6">Belongs to the drug/metabolite transporter (DMT) superfamily. Plant drug/metabolite exporter (P-DME) (TC 2.A.7.4) family.</text>
</comment>
<dbReference type="EMBL" id="PSQE01000001">
    <property type="protein sequence ID" value="RHN79426.1"/>
    <property type="molecule type" value="Genomic_DNA"/>
</dbReference>
<protein>
    <recommendedName>
        <fullName evidence="6">WAT1-related protein</fullName>
    </recommendedName>
</protein>
<feature type="transmembrane region" description="Helical" evidence="6">
    <location>
        <begin position="142"/>
        <end position="162"/>
    </location>
</feature>
<name>A0A396JMD1_MEDTR</name>
<feature type="transmembrane region" description="Helical" evidence="6">
    <location>
        <begin position="109"/>
        <end position="130"/>
    </location>
</feature>
<proteinExistence type="inferred from homology"/>
<dbReference type="GO" id="GO:0022857">
    <property type="term" value="F:transmembrane transporter activity"/>
    <property type="evidence" value="ECO:0007669"/>
    <property type="project" value="InterPro"/>
</dbReference>
<feature type="transmembrane region" description="Helical" evidence="6">
    <location>
        <begin position="81"/>
        <end position="103"/>
    </location>
</feature>
<keyword evidence="3 6" id="KW-0812">Transmembrane</keyword>
<dbReference type="InterPro" id="IPR000620">
    <property type="entry name" value="EamA_dom"/>
</dbReference>
<organism evidence="8">
    <name type="scientific">Medicago truncatula</name>
    <name type="common">Barrel medic</name>
    <name type="synonym">Medicago tribuloides</name>
    <dbReference type="NCBI Taxonomy" id="3880"/>
    <lineage>
        <taxon>Eukaryota</taxon>
        <taxon>Viridiplantae</taxon>
        <taxon>Streptophyta</taxon>
        <taxon>Embryophyta</taxon>
        <taxon>Tracheophyta</taxon>
        <taxon>Spermatophyta</taxon>
        <taxon>Magnoliopsida</taxon>
        <taxon>eudicotyledons</taxon>
        <taxon>Gunneridae</taxon>
        <taxon>Pentapetalae</taxon>
        <taxon>rosids</taxon>
        <taxon>fabids</taxon>
        <taxon>Fabales</taxon>
        <taxon>Fabaceae</taxon>
        <taxon>Papilionoideae</taxon>
        <taxon>50 kb inversion clade</taxon>
        <taxon>NPAAA clade</taxon>
        <taxon>Hologalegina</taxon>
        <taxon>IRL clade</taxon>
        <taxon>Trifolieae</taxon>
        <taxon>Medicago</taxon>
    </lineage>
</organism>
<dbReference type="Proteomes" id="UP000265566">
    <property type="component" value="Chromosome 1"/>
</dbReference>
<evidence type="ECO:0000256" key="2">
    <source>
        <dbReference type="ARBA" id="ARBA00007635"/>
    </source>
</evidence>
<dbReference type="InterPro" id="IPR037185">
    <property type="entry name" value="EmrE-like"/>
</dbReference>
<dbReference type="InterPro" id="IPR030184">
    <property type="entry name" value="WAT1-related"/>
</dbReference>